<dbReference type="PANTHER" id="PTHR15725">
    <property type="entry name" value="ZN-FINGER, C-X8-C-X5-C-X3-H TYPE-CONTAINING"/>
    <property type="match status" value="1"/>
</dbReference>
<feature type="compositionally biased region" description="Polar residues" evidence="7">
    <location>
        <begin position="506"/>
        <end position="516"/>
    </location>
</feature>
<feature type="compositionally biased region" description="Basic and acidic residues" evidence="7">
    <location>
        <begin position="566"/>
        <end position="597"/>
    </location>
</feature>
<feature type="compositionally biased region" description="Basic and acidic residues" evidence="7">
    <location>
        <begin position="346"/>
        <end position="364"/>
    </location>
</feature>
<feature type="region of interest" description="Disordered" evidence="7">
    <location>
        <begin position="428"/>
        <end position="540"/>
    </location>
</feature>
<feature type="region of interest" description="Disordered" evidence="7">
    <location>
        <begin position="272"/>
        <end position="364"/>
    </location>
</feature>
<feature type="compositionally biased region" description="Basic and acidic residues" evidence="7">
    <location>
        <begin position="384"/>
        <end position="401"/>
    </location>
</feature>
<feature type="compositionally biased region" description="Polar residues" evidence="7">
    <location>
        <begin position="701"/>
        <end position="710"/>
    </location>
</feature>
<dbReference type="InterPro" id="IPR000571">
    <property type="entry name" value="Znf_CCCH"/>
</dbReference>
<feature type="domain" description="C3H1-type" evidence="8">
    <location>
        <begin position="147"/>
        <end position="173"/>
    </location>
</feature>
<dbReference type="InterPro" id="IPR041686">
    <property type="entry name" value="Znf-CCCH_3"/>
</dbReference>
<evidence type="ECO:0000256" key="6">
    <source>
        <dbReference type="PROSITE-ProRule" id="PRU00723"/>
    </source>
</evidence>
<reference evidence="9" key="1">
    <citation type="journal article" date="2018" name="Nat. Plants">
        <title>Whole-genome landscape of Medicago truncatula symbiotic genes.</title>
        <authorList>
            <person name="Pecrix Y."/>
            <person name="Gamas P."/>
            <person name="Carrere S."/>
        </authorList>
    </citation>
    <scope>NUCLEOTIDE SEQUENCE</scope>
    <source>
        <tissue evidence="9">Leaves</tissue>
    </source>
</reference>
<dbReference type="SMART" id="SM00356">
    <property type="entry name" value="ZnF_C3H1"/>
    <property type="match status" value="3"/>
</dbReference>
<dbReference type="Pfam" id="PF00642">
    <property type="entry name" value="zf-CCCH"/>
    <property type="match status" value="1"/>
</dbReference>
<feature type="compositionally biased region" description="Basic and acidic residues" evidence="7">
    <location>
        <begin position="489"/>
        <end position="505"/>
    </location>
</feature>
<dbReference type="FunFam" id="4.10.1000.10:FF:000021">
    <property type="entry name" value="Zinc finger CCCH domain-containing protein 17"/>
    <property type="match status" value="1"/>
</dbReference>
<gene>
    <name evidence="9" type="ORF">MtrunA17_Chr8g0375251</name>
</gene>
<dbReference type="Gene3D" id="4.10.1000.10">
    <property type="entry name" value="Zinc finger, CCCH-type"/>
    <property type="match status" value="2"/>
</dbReference>
<dbReference type="InterPro" id="IPR036855">
    <property type="entry name" value="Znf_CCCH_sf"/>
</dbReference>
<feature type="domain" description="C3H1-type" evidence="8">
    <location>
        <begin position="116"/>
        <end position="145"/>
    </location>
</feature>
<evidence type="ECO:0000256" key="4">
    <source>
        <dbReference type="ARBA" id="ARBA00022833"/>
    </source>
</evidence>
<keyword evidence="5" id="KW-0238">DNA-binding</keyword>
<keyword evidence="4 6" id="KW-0862">Zinc</keyword>
<keyword evidence="3 6" id="KW-0863">Zinc-finger</keyword>
<dbReference type="GO" id="GO:0003677">
    <property type="term" value="F:DNA binding"/>
    <property type="evidence" value="ECO:0007669"/>
    <property type="project" value="UniProtKB-KW"/>
</dbReference>
<feature type="zinc finger region" description="C3H1-type" evidence="6">
    <location>
        <begin position="147"/>
        <end position="173"/>
    </location>
</feature>
<evidence type="ECO:0000256" key="7">
    <source>
        <dbReference type="SAM" id="MobiDB-lite"/>
    </source>
</evidence>
<dbReference type="Proteomes" id="UP000265566">
    <property type="component" value="Chromosome 8"/>
</dbReference>
<keyword evidence="2" id="KW-0677">Repeat</keyword>
<dbReference type="AlphaFoldDB" id="A0A396GPF7"/>
<dbReference type="GO" id="GO:0008270">
    <property type="term" value="F:zinc ion binding"/>
    <property type="evidence" value="ECO:0007669"/>
    <property type="project" value="UniProtKB-KW"/>
</dbReference>
<feature type="zinc finger region" description="C3H1-type" evidence="6">
    <location>
        <begin position="116"/>
        <end position="145"/>
    </location>
</feature>
<feature type="compositionally biased region" description="Basic and acidic residues" evidence="7">
    <location>
        <begin position="531"/>
        <end position="540"/>
    </location>
</feature>
<dbReference type="Gramene" id="rna48712">
    <property type="protein sequence ID" value="RHN42288.1"/>
    <property type="gene ID" value="gene48712"/>
</dbReference>
<dbReference type="EMBL" id="PSQE01000008">
    <property type="protein sequence ID" value="RHN42288.1"/>
    <property type="molecule type" value="Genomic_DNA"/>
</dbReference>
<evidence type="ECO:0000256" key="1">
    <source>
        <dbReference type="ARBA" id="ARBA00022723"/>
    </source>
</evidence>
<dbReference type="PANTHER" id="PTHR15725:SF14">
    <property type="entry name" value="ZINC FINGER CCCH DOMAIN-CONTAINING PROTEIN 11A"/>
    <property type="match status" value="1"/>
</dbReference>
<organism evidence="9">
    <name type="scientific">Medicago truncatula</name>
    <name type="common">Barrel medic</name>
    <name type="synonym">Medicago tribuloides</name>
    <dbReference type="NCBI Taxonomy" id="3880"/>
    <lineage>
        <taxon>Eukaryota</taxon>
        <taxon>Viridiplantae</taxon>
        <taxon>Streptophyta</taxon>
        <taxon>Embryophyta</taxon>
        <taxon>Tracheophyta</taxon>
        <taxon>Spermatophyta</taxon>
        <taxon>Magnoliopsida</taxon>
        <taxon>eudicotyledons</taxon>
        <taxon>Gunneridae</taxon>
        <taxon>Pentapetalae</taxon>
        <taxon>rosids</taxon>
        <taxon>fabids</taxon>
        <taxon>Fabales</taxon>
        <taxon>Fabaceae</taxon>
        <taxon>Papilionoideae</taxon>
        <taxon>50 kb inversion clade</taxon>
        <taxon>NPAAA clade</taxon>
        <taxon>Hologalegina</taxon>
        <taxon>IRL clade</taxon>
        <taxon>Trifolieae</taxon>
        <taxon>Medicago</taxon>
    </lineage>
</organism>
<comment type="caution">
    <text evidence="9">The sequence shown here is derived from an EMBL/GenBank/DDBJ whole genome shotgun (WGS) entry which is preliminary data.</text>
</comment>
<feature type="domain" description="C3H1-type" evidence="8">
    <location>
        <begin position="210"/>
        <end position="237"/>
    </location>
</feature>
<sequence>MNHVNLTISTKITKIKLNHAYLFYHKAHHHRILLFSLPLSITNKTLFLSLLYSLSLSLPNFCGGSLSTSTSSPLLRLRFGSIDLFFWVGLFAMVAQQPQLQIQTQQPTPSPQDEALKRNTDCVYFLASPLTCKKGNECEYRHSEYARVNPRDCWYWLNGNCLNPKCSFRHPPLDGLLGTPPATAATAGPSVPAPQIAATSATHAPPYNASKQAVPCIFFQKGFCLKGDRCAFLHGPNPTNGSKIAPQGSMTMTNQGAENPSFKKPFGGIEKHAQEKKTSQANVASVEAKPLQKFETAPQKNMFKLGKHVPPPPAGFDNEASRFKTSSSPPPTNGSNARSNRVHQPRLPDDHSFHSGKDNDEFLRESSPGFDVLVADELRNSDYYHGEDEFGKTRGQDERGPDSLNEYDVGHSADYSLAADIDRDRFRAPQGYDSYDHMQEPYGWEPRKGSAQIERRTHHRSRSPDSVEVSDLRHRLSKRRKGNGLKSVVAHDEEQSHRFSRKDSHQLPSNERSVNNRFRGRINLPPNGGDGHLERDLDRGRISSHLERDLDRGRISGRLSSGRLQSPHEGRIQDRLRGRLPDDERRNFSSRSNEDRSGFSAPKSLAELKYGRNTENNDQQSFGKRKSLRDHQQYEDDAPFEGPKPLSEILKEKKGVGAGAGSSNSSKHDDNKNEGITENGTLSESKEEESKIQAADGVENTDVTHGQSSEEGMIYDEAAEDQEYEGEGDYEYEQGDEEYEYEQVEGENQEQEYMEDEDGDDFAKKIGVVLS</sequence>
<feature type="zinc finger region" description="C3H1-type" evidence="6">
    <location>
        <begin position="210"/>
        <end position="237"/>
    </location>
</feature>
<feature type="compositionally biased region" description="Polar residues" evidence="7">
    <location>
        <begin position="613"/>
        <end position="622"/>
    </location>
</feature>
<dbReference type="Pfam" id="PF15663">
    <property type="entry name" value="zf-CCCH_3"/>
    <property type="match status" value="1"/>
</dbReference>
<feature type="compositionally biased region" description="Basic and acidic residues" evidence="7">
    <location>
        <begin position="462"/>
        <end position="474"/>
    </location>
</feature>
<name>A0A396GPF7_MEDTR</name>
<proteinExistence type="predicted"/>
<dbReference type="SUPFAM" id="SSF90229">
    <property type="entry name" value="CCCH zinc finger"/>
    <property type="match status" value="1"/>
</dbReference>
<evidence type="ECO:0000313" key="9">
    <source>
        <dbReference type="EMBL" id="RHN42288.1"/>
    </source>
</evidence>
<feature type="compositionally biased region" description="Basic and acidic residues" evidence="7">
    <location>
        <begin position="666"/>
        <end position="675"/>
    </location>
</feature>
<evidence type="ECO:0000256" key="5">
    <source>
        <dbReference type="ARBA" id="ARBA00023125"/>
    </source>
</evidence>
<protein>
    <submittedName>
        <fullName evidence="9">Putative transcription factor C3H family</fullName>
    </submittedName>
</protein>
<feature type="region of interest" description="Disordered" evidence="7">
    <location>
        <begin position="553"/>
        <end position="716"/>
    </location>
</feature>
<feature type="region of interest" description="Disordered" evidence="7">
    <location>
        <begin position="384"/>
        <end position="408"/>
    </location>
</feature>
<evidence type="ECO:0000256" key="2">
    <source>
        <dbReference type="ARBA" id="ARBA00022737"/>
    </source>
</evidence>
<dbReference type="PROSITE" id="PS50103">
    <property type="entry name" value="ZF_C3H1"/>
    <property type="match status" value="3"/>
</dbReference>
<evidence type="ECO:0000256" key="3">
    <source>
        <dbReference type="ARBA" id="ARBA00022771"/>
    </source>
</evidence>
<keyword evidence="1 6" id="KW-0479">Metal-binding</keyword>
<evidence type="ECO:0000259" key="8">
    <source>
        <dbReference type="PROSITE" id="PS50103"/>
    </source>
</evidence>
<accession>A0A396GPF7</accession>